<dbReference type="SMART" id="SM00870">
    <property type="entry name" value="Asparaginase"/>
    <property type="match status" value="1"/>
</dbReference>
<dbReference type="InterPro" id="IPR027475">
    <property type="entry name" value="Asparaginase/glutaminase_AS2"/>
</dbReference>
<dbReference type="CDD" id="cd08963">
    <property type="entry name" value="L-asparaginase_I"/>
    <property type="match status" value="1"/>
</dbReference>
<keyword evidence="9" id="KW-1185">Reference proteome</keyword>
<dbReference type="EMBL" id="OV121133">
    <property type="protein sequence ID" value="CAH0551756.1"/>
    <property type="molecule type" value="Genomic_DNA"/>
</dbReference>
<protein>
    <recommendedName>
        <fullName evidence="1">asparaginase</fullName>
        <ecNumber evidence="1">3.5.1.1</ecNumber>
    </recommendedName>
</protein>
<dbReference type="NCBIfam" id="TIGR00519">
    <property type="entry name" value="asnASE_I"/>
    <property type="match status" value="1"/>
</dbReference>
<dbReference type="PANTHER" id="PTHR11707:SF28">
    <property type="entry name" value="60 KDA LYSOPHOSPHOLIPASE"/>
    <property type="match status" value="1"/>
</dbReference>
<evidence type="ECO:0000256" key="4">
    <source>
        <dbReference type="PIRSR" id="PIRSR001220-2"/>
    </source>
</evidence>
<evidence type="ECO:0000256" key="1">
    <source>
        <dbReference type="ARBA" id="ARBA00012920"/>
    </source>
</evidence>
<feature type="domain" description="L-asparaginase N-terminal" evidence="6">
    <location>
        <begin position="7"/>
        <end position="214"/>
    </location>
</feature>
<accession>A0A9P0B186</accession>
<dbReference type="SFLD" id="SFLDS00057">
    <property type="entry name" value="Glutaminase/Asparaginase"/>
    <property type="match status" value="1"/>
</dbReference>
<dbReference type="InterPro" id="IPR037152">
    <property type="entry name" value="L-asparaginase_N_sf"/>
</dbReference>
<dbReference type="InterPro" id="IPR041725">
    <property type="entry name" value="L-asparaginase_I"/>
</dbReference>
<dbReference type="Gene3D" id="3.40.50.40">
    <property type="match status" value="1"/>
</dbReference>
<dbReference type="SUPFAM" id="SSF53774">
    <property type="entry name" value="Glutaminase/Asparaginase"/>
    <property type="match status" value="1"/>
</dbReference>
<dbReference type="FunFam" id="3.40.50.40:FF:000001">
    <property type="entry name" value="L-asparaginase 1"/>
    <property type="match status" value="1"/>
</dbReference>
<dbReference type="Pfam" id="PF17763">
    <property type="entry name" value="Asparaginase_C"/>
    <property type="match status" value="1"/>
</dbReference>
<evidence type="ECO:0000313" key="8">
    <source>
        <dbReference type="EMBL" id="CAH0551756.1"/>
    </source>
</evidence>
<evidence type="ECO:0000313" key="9">
    <source>
        <dbReference type="Proteomes" id="UP001154078"/>
    </source>
</evidence>
<feature type="active site" description="O-isoaspartyl threonine intermediate" evidence="3">
    <location>
        <position position="16"/>
    </location>
</feature>
<dbReference type="InterPro" id="IPR006033">
    <property type="entry name" value="AsnA_fam"/>
</dbReference>
<name>A0A9P0B186_BRAAE</name>
<evidence type="ECO:0000256" key="5">
    <source>
        <dbReference type="PROSITE-ProRule" id="PRU10100"/>
    </source>
</evidence>
<dbReference type="PROSITE" id="PS51732">
    <property type="entry name" value="ASN_GLN_ASE_3"/>
    <property type="match status" value="1"/>
</dbReference>
<dbReference type="InterPro" id="IPR027473">
    <property type="entry name" value="L-asparaginase_C"/>
</dbReference>
<dbReference type="PANTHER" id="PTHR11707">
    <property type="entry name" value="L-ASPARAGINASE"/>
    <property type="match status" value="1"/>
</dbReference>
<dbReference type="EC" id="3.5.1.1" evidence="1"/>
<organism evidence="8 9">
    <name type="scientific">Brassicogethes aeneus</name>
    <name type="common">Rape pollen beetle</name>
    <name type="synonym">Meligethes aeneus</name>
    <dbReference type="NCBI Taxonomy" id="1431903"/>
    <lineage>
        <taxon>Eukaryota</taxon>
        <taxon>Metazoa</taxon>
        <taxon>Ecdysozoa</taxon>
        <taxon>Arthropoda</taxon>
        <taxon>Hexapoda</taxon>
        <taxon>Insecta</taxon>
        <taxon>Pterygota</taxon>
        <taxon>Neoptera</taxon>
        <taxon>Endopterygota</taxon>
        <taxon>Coleoptera</taxon>
        <taxon>Polyphaga</taxon>
        <taxon>Cucujiformia</taxon>
        <taxon>Nitidulidae</taxon>
        <taxon>Meligethinae</taxon>
        <taxon>Brassicogethes</taxon>
    </lineage>
</organism>
<dbReference type="Proteomes" id="UP001154078">
    <property type="component" value="Chromosome 2"/>
</dbReference>
<dbReference type="AlphaFoldDB" id="A0A9P0B186"/>
<dbReference type="Gene3D" id="3.40.50.1170">
    <property type="entry name" value="L-asparaginase, N-terminal domain"/>
    <property type="match status" value="1"/>
</dbReference>
<evidence type="ECO:0000259" key="7">
    <source>
        <dbReference type="Pfam" id="PF17763"/>
    </source>
</evidence>
<dbReference type="InterPro" id="IPR006034">
    <property type="entry name" value="Asparaginase/glutaminase-like"/>
</dbReference>
<dbReference type="InterPro" id="IPR040919">
    <property type="entry name" value="Asparaginase_C"/>
</dbReference>
<dbReference type="GO" id="GO:0009066">
    <property type="term" value="P:aspartate family amino acid metabolic process"/>
    <property type="evidence" value="ECO:0007669"/>
    <property type="project" value="UniProtKB-ARBA"/>
</dbReference>
<feature type="binding site" evidence="4">
    <location>
        <begin position="112"/>
        <end position="113"/>
    </location>
    <ligand>
        <name>substrate</name>
    </ligand>
</feature>
<dbReference type="InterPro" id="IPR027474">
    <property type="entry name" value="L-asparaginase_N"/>
</dbReference>
<dbReference type="PRINTS" id="PR00139">
    <property type="entry name" value="ASNGLNASE"/>
</dbReference>
<dbReference type="PIRSF" id="PIRSF500176">
    <property type="entry name" value="L_ASNase"/>
    <property type="match status" value="1"/>
</dbReference>
<evidence type="ECO:0000259" key="6">
    <source>
        <dbReference type="Pfam" id="PF00710"/>
    </source>
</evidence>
<evidence type="ECO:0000256" key="3">
    <source>
        <dbReference type="PIRSR" id="PIRSR001220-1"/>
    </source>
</evidence>
<dbReference type="PIRSF" id="PIRSF001220">
    <property type="entry name" value="L-ASNase_gatD"/>
    <property type="match status" value="1"/>
</dbReference>
<keyword evidence="2" id="KW-0378">Hydrolase</keyword>
<dbReference type="GO" id="GO:0004067">
    <property type="term" value="F:asparaginase activity"/>
    <property type="evidence" value="ECO:0007669"/>
    <property type="project" value="UniProtKB-UniRule"/>
</dbReference>
<feature type="domain" description="Asparaginase/glutaminase C-terminal" evidence="7">
    <location>
        <begin position="231"/>
        <end position="335"/>
    </location>
</feature>
<dbReference type="PROSITE" id="PS00917">
    <property type="entry name" value="ASN_GLN_ASE_2"/>
    <property type="match status" value="1"/>
</dbReference>
<dbReference type="OrthoDB" id="542841at2759"/>
<evidence type="ECO:0000256" key="2">
    <source>
        <dbReference type="ARBA" id="ARBA00022801"/>
    </source>
</evidence>
<dbReference type="Pfam" id="PF00710">
    <property type="entry name" value="Asparaginase"/>
    <property type="match status" value="1"/>
</dbReference>
<feature type="active site" evidence="5">
    <location>
        <position position="112"/>
    </location>
</feature>
<gene>
    <name evidence="8" type="ORF">MELIAE_LOCUS4302</name>
</gene>
<sequence>MPASVRKVLLLYVGGTIGMQKNDQGAYIPIPNAFLQKLTKEIHRPEVAKEYNIEMKKNQLILYQGRIIICEFKEYDPLLDSSNMTETDWSLIAKDIEQYYNEFDGFVVLHGTDTLCYTSSALSFMLEGLSKPVIVTGSQISFFEPRNDAKSNILSSIDIAVNYDIPEVCIFFADKLCRGNRTTKISSTQMNAFNSPNLPPLAEVGITVKVNSRAIRKPGKNLKVFRRLTSNVGVITIVPTINSAMLKAILQPPLEGAVLESFGVGNIPTRRQDILDALEEAIKRGVIIVNITQCSEGAVNALYEPGQLMENIGVISGNDMTLEAALTKLSYVLALPNLSRDDRIMLVRKDLRGELTAPDNNNNNNNNCAKVN</sequence>
<dbReference type="InterPro" id="IPR036152">
    <property type="entry name" value="Asp/glu_Ase-like_sf"/>
</dbReference>
<reference evidence="8" key="1">
    <citation type="submission" date="2021-12" db="EMBL/GenBank/DDBJ databases">
        <authorList>
            <person name="King R."/>
        </authorList>
    </citation>
    <scope>NUCLEOTIDE SEQUENCE</scope>
</reference>
<proteinExistence type="predicted"/>
<feature type="binding site" evidence="4">
    <location>
        <position position="81"/>
    </location>
    <ligand>
        <name>substrate</name>
    </ligand>
</feature>